<organism evidence="3 4">
    <name type="scientific">Candidatus Giovannonibacteria bacterium RIFCSPLOWO2_01_FULL_45_34</name>
    <dbReference type="NCBI Taxonomy" id="1798351"/>
    <lineage>
        <taxon>Bacteria</taxon>
        <taxon>Candidatus Giovannoniibacteriota</taxon>
    </lineage>
</organism>
<gene>
    <name evidence="3" type="ORF">A2930_00400</name>
</gene>
<dbReference type="EMBL" id="MFID01000027">
    <property type="protein sequence ID" value="OGF80823.1"/>
    <property type="molecule type" value="Genomic_DNA"/>
</dbReference>
<feature type="domain" description="CMP/dCMP-type deaminase" evidence="2">
    <location>
        <begin position="20"/>
        <end position="169"/>
    </location>
</feature>
<feature type="non-terminal residue" evidence="3">
    <location>
        <position position="175"/>
    </location>
</feature>
<evidence type="ECO:0000313" key="3">
    <source>
        <dbReference type="EMBL" id="OGF80823.1"/>
    </source>
</evidence>
<dbReference type="GO" id="GO:0008270">
    <property type="term" value="F:zinc ion binding"/>
    <property type="evidence" value="ECO:0007669"/>
    <property type="project" value="TreeGrafter"/>
</dbReference>
<dbReference type="Proteomes" id="UP000178114">
    <property type="component" value="Unassembled WGS sequence"/>
</dbReference>
<dbReference type="PANTHER" id="PTHR11644">
    <property type="entry name" value="CYTIDINE DEAMINASE"/>
    <property type="match status" value="1"/>
</dbReference>
<evidence type="ECO:0000259" key="2">
    <source>
        <dbReference type="PROSITE" id="PS51747"/>
    </source>
</evidence>
<dbReference type="InterPro" id="IPR002125">
    <property type="entry name" value="CMP_dCMP_dom"/>
</dbReference>
<dbReference type="InterPro" id="IPR016193">
    <property type="entry name" value="Cytidine_deaminase-like"/>
</dbReference>
<dbReference type="PANTHER" id="PTHR11644:SF2">
    <property type="entry name" value="CYTIDINE DEAMINASE"/>
    <property type="match status" value="1"/>
</dbReference>
<dbReference type="Gene3D" id="3.40.140.10">
    <property type="entry name" value="Cytidine Deaminase, domain 2"/>
    <property type="match status" value="1"/>
</dbReference>
<dbReference type="AlphaFoldDB" id="A0A1F5WYZ0"/>
<dbReference type="CDD" id="cd01283">
    <property type="entry name" value="cytidine_deaminase"/>
    <property type="match status" value="1"/>
</dbReference>
<proteinExistence type="inferred from homology"/>
<dbReference type="GO" id="GO:0005829">
    <property type="term" value="C:cytosol"/>
    <property type="evidence" value="ECO:0007669"/>
    <property type="project" value="TreeGrafter"/>
</dbReference>
<dbReference type="PROSITE" id="PS51747">
    <property type="entry name" value="CYT_DCMP_DEAMINASES_2"/>
    <property type="match status" value="1"/>
</dbReference>
<sequence length="175" mass="19033">MRTLKKVVSAEVGHISELPDEDQVLLQYAALARKNAQAPYSNYFVGVAVRNEEGHFFWGCNVERASYTQTTHAEQNAIDTMVCRKGPSKVTAVGLVAAPANVSVSLCDEPSAENQIKSIEQVPVPCGHCLQIIWENCFNDPDVQLIAAVNGEVVVTTIGDALPMRFGPKELGVDY</sequence>
<dbReference type="GO" id="GO:0004126">
    <property type="term" value="F:cytidine deaminase activity"/>
    <property type="evidence" value="ECO:0007669"/>
    <property type="project" value="UniProtKB-ARBA"/>
</dbReference>
<dbReference type="InterPro" id="IPR050202">
    <property type="entry name" value="Cyt/Deoxycyt_deaminase"/>
</dbReference>
<evidence type="ECO:0000313" key="4">
    <source>
        <dbReference type="Proteomes" id="UP000178114"/>
    </source>
</evidence>
<comment type="similarity">
    <text evidence="1">Belongs to the cytidine and deoxycytidylate deaminase family.</text>
</comment>
<dbReference type="GO" id="GO:0055086">
    <property type="term" value="P:nucleobase-containing small molecule metabolic process"/>
    <property type="evidence" value="ECO:0007669"/>
    <property type="project" value="UniProtKB-ARBA"/>
</dbReference>
<comment type="caution">
    <text evidence="3">The sequence shown here is derived from an EMBL/GenBank/DDBJ whole genome shotgun (WGS) entry which is preliminary data.</text>
</comment>
<reference evidence="3 4" key="1">
    <citation type="journal article" date="2016" name="Nat. Commun.">
        <title>Thousands of microbial genomes shed light on interconnected biogeochemical processes in an aquifer system.</title>
        <authorList>
            <person name="Anantharaman K."/>
            <person name="Brown C.T."/>
            <person name="Hug L.A."/>
            <person name="Sharon I."/>
            <person name="Castelle C.J."/>
            <person name="Probst A.J."/>
            <person name="Thomas B.C."/>
            <person name="Singh A."/>
            <person name="Wilkins M.J."/>
            <person name="Karaoz U."/>
            <person name="Brodie E.L."/>
            <person name="Williams K.H."/>
            <person name="Hubbard S.S."/>
            <person name="Banfield J.F."/>
        </authorList>
    </citation>
    <scope>NUCLEOTIDE SEQUENCE [LARGE SCALE GENOMIC DNA]</scope>
</reference>
<dbReference type="SUPFAM" id="SSF53927">
    <property type="entry name" value="Cytidine deaminase-like"/>
    <property type="match status" value="1"/>
</dbReference>
<dbReference type="STRING" id="1798351.A2930_00400"/>
<protein>
    <recommendedName>
        <fullName evidence="2">CMP/dCMP-type deaminase domain-containing protein</fullName>
    </recommendedName>
</protein>
<accession>A0A1F5WYZ0</accession>
<evidence type="ECO:0000256" key="1">
    <source>
        <dbReference type="ARBA" id="ARBA00006576"/>
    </source>
</evidence>
<dbReference type="Pfam" id="PF00383">
    <property type="entry name" value="dCMP_cyt_deam_1"/>
    <property type="match status" value="1"/>
</dbReference>
<dbReference type="GO" id="GO:0072527">
    <property type="term" value="P:pyrimidine-containing compound metabolic process"/>
    <property type="evidence" value="ECO:0007669"/>
    <property type="project" value="UniProtKB-ARBA"/>
</dbReference>
<name>A0A1F5WYZ0_9BACT</name>